<dbReference type="EMBL" id="JABTTQ020000005">
    <property type="protein sequence ID" value="KAK6156769.1"/>
    <property type="molecule type" value="Genomic_DNA"/>
</dbReference>
<keyword evidence="5" id="KW-1185">Reference proteome</keyword>
<dbReference type="Proteomes" id="UP001318860">
    <property type="component" value="Unassembled WGS sequence"/>
</dbReference>
<sequence length="429" mass="50049">MNNNGYFNISLGDDIKGMLQLYEASFLLTQGENVLELAREFASKILQEKIEDEGNNGNFDDEYLSLLVRQALELPLHWRIQRINATWFINAYERRPDMNPLLLELAKLDFNIVQATHQQELKHVSSWWKETCLAEKLPFARDWVVECYFWNFGAHIEPQYRYSRIMATKVSALITIIDDMFDVYGTFQELQLFNNAIQGWDIEAMDKLPDYMQMCFLGLNNFIDEMAYHWADYCRALLQEAEWCSRGYTPKLEEYINNAWMSISFRVILTHAFFSMTNPIEEETVQSLYKYHNIIRYSSTIIRLANDLSTSEDEMKKGDVPKSIQCYMNETGASREEAREHIKFLMYEMWKKLNEERVADSPFQSEFVKATVDHVRMGLAVSMRVQGIALEVTETSTSLYSSDPRPDKICMTGSELGVVVTMVSLRCQQ</sequence>
<dbReference type="SUPFAM" id="SSF48239">
    <property type="entry name" value="Terpenoid cyclases/Protein prenyltransferases"/>
    <property type="match status" value="1"/>
</dbReference>
<feature type="domain" description="Terpene synthase N-terminal" evidence="3">
    <location>
        <begin position="2"/>
        <end position="72"/>
    </location>
</feature>
<dbReference type="PANTHER" id="PTHR31225:SF9">
    <property type="entry name" value="TERPENE SYNTHASE 10"/>
    <property type="match status" value="1"/>
</dbReference>
<dbReference type="PANTHER" id="PTHR31225">
    <property type="entry name" value="OS04G0344100 PROTEIN-RELATED"/>
    <property type="match status" value="1"/>
</dbReference>
<keyword evidence="1" id="KW-0479">Metal-binding</keyword>
<dbReference type="SFLD" id="SFLDS00005">
    <property type="entry name" value="Isoprenoid_Synthase_Type_I"/>
    <property type="match status" value="1"/>
</dbReference>
<evidence type="ECO:0000259" key="3">
    <source>
        <dbReference type="Pfam" id="PF01397"/>
    </source>
</evidence>
<dbReference type="InterPro" id="IPR008949">
    <property type="entry name" value="Isoprenoid_synthase_dom_sf"/>
</dbReference>
<dbReference type="Gene3D" id="1.50.10.130">
    <property type="entry name" value="Terpene synthase, N-terminal domain"/>
    <property type="match status" value="1"/>
</dbReference>
<organism evidence="4 5">
    <name type="scientific">Rehmannia glutinosa</name>
    <name type="common">Chinese foxglove</name>
    <dbReference type="NCBI Taxonomy" id="99300"/>
    <lineage>
        <taxon>Eukaryota</taxon>
        <taxon>Viridiplantae</taxon>
        <taxon>Streptophyta</taxon>
        <taxon>Embryophyta</taxon>
        <taxon>Tracheophyta</taxon>
        <taxon>Spermatophyta</taxon>
        <taxon>Magnoliopsida</taxon>
        <taxon>eudicotyledons</taxon>
        <taxon>Gunneridae</taxon>
        <taxon>Pentapetalae</taxon>
        <taxon>asterids</taxon>
        <taxon>lamiids</taxon>
        <taxon>Lamiales</taxon>
        <taxon>Orobanchaceae</taxon>
        <taxon>Rehmannieae</taxon>
        <taxon>Rehmannia</taxon>
    </lineage>
</organism>
<accession>A0ABR0XC67</accession>
<dbReference type="CDD" id="cd00684">
    <property type="entry name" value="Terpene_cyclase_plant_C1"/>
    <property type="match status" value="1"/>
</dbReference>
<dbReference type="Gene3D" id="1.10.600.10">
    <property type="entry name" value="Farnesyl Diphosphate Synthase"/>
    <property type="match status" value="1"/>
</dbReference>
<evidence type="ECO:0000256" key="2">
    <source>
        <dbReference type="ARBA" id="ARBA00022842"/>
    </source>
</evidence>
<dbReference type="InterPro" id="IPR050148">
    <property type="entry name" value="Terpene_synthase-like"/>
</dbReference>
<dbReference type="InterPro" id="IPR008930">
    <property type="entry name" value="Terpenoid_cyclase/PrenylTrfase"/>
</dbReference>
<dbReference type="Pfam" id="PF01397">
    <property type="entry name" value="Terpene_synth"/>
    <property type="match status" value="1"/>
</dbReference>
<keyword evidence="2" id="KW-0460">Magnesium</keyword>
<dbReference type="InterPro" id="IPR034741">
    <property type="entry name" value="Terpene_cyclase-like_1_C"/>
</dbReference>
<evidence type="ECO:0000313" key="5">
    <source>
        <dbReference type="Proteomes" id="UP001318860"/>
    </source>
</evidence>
<evidence type="ECO:0000313" key="4">
    <source>
        <dbReference type="EMBL" id="KAK6156769.1"/>
    </source>
</evidence>
<dbReference type="Pfam" id="PF19086">
    <property type="entry name" value="Terpene_syn_C_2"/>
    <property type="match status" value="1"/>
</dbReference>
<proteinExistence type="predicted"/>
<dbReference type="SUPFAM" id="SSF48576">
    <property type="entry name" value="Terpenoid synthases"/>
    <property type="match status" value="1"/>
</dbReference>
<comment type="caution">
    <text evidence="4">The sequence shown here is derived from an EMBL/GenBank/DDBJ whole genome shotgun (WGS) entry which is preliminary data.</text>
</comment>
<dbReference type="InterPro" id="IPR044814">
    <property type="entry name" value="Terpene_cyclase_plant_C1"/>
</dbReference>
<dbReference type="InterPro" id="IPR001906">
    <property type="entry name" value="Terpene_synth_N"/>
</dbReference>
<evidence type="ECO:0000256" key="1">
    <source>
        <dbReference type="ARBA" id="ARBA00022723"/>
    </source>
</evidence>
<dbReference type="InterPro" id="IPR036965">
    <property type="entry name" value="Terpene_synth_N_sf"/>
</dbReference>
<name>A0ABR0XC67_REHGL</name>
<reference evidence="4 5" key="1">
    <citation type="journal article" date="2021" name="Comput. Struct. Biotechnol. J.">
        <title>De novo genome assembly of the potent medicinal plant Rehmannia glutinosa using nanopore technology.</title>
        <authorList>
            <person name="Ma L."/>
            <person name="Dong C."/>
            <person name="Song C."/>
            <person name="Wang X."/>
            <person name="Zheng X."/>
            <person name="Niu Y."/>
            <person name="Chen S."/>
            <person name="Feng W."/>
        </authorList>
    </citation>
    <scope>NUCLEOTIDE SEQUENCE [LARGE SCALE GENOMIC DNA]</scope>
    <source>
        <strain evidence="4">DH-2019</strain>
    </source>
</reference>
<dbReference type="SFLD" id="SFLDG01019">
    <property type="entry name" value="Terpene_Cyclase_Like_1_C_Termi"/>
    <property type="match status" value="1"/>
</dbReference>
<gene>
    <name evidence="4" type="ORF">DH2020_011017</name>
</gene>
<protein>
    <recommendedName>
        <fullName evidence="3">Terpene synthase N-terminal domain-containing protein</fullName>
    </recommendedName>
</protein>